<reference evidence="1" key="1">
    <citation type="submission" date="2019-08" db="EMBL/GenBank/DDBJ databases">
        <authorList>
            <person name="Kucharzyk K."/>
            <person name="Murdoch R.W."/>
            <person name="Higgins S."/>
            <person name="Loffler F."/>
        </authorList>
    </citation>
    <scope>NUCLEOTIDE SEQUENCE</scope>
</reference>
<comment type="caution">
    <text evidence="1">The sequence shown here is derived from an EMBL/GenBank/DDBJ whole genome shotgun (WGS) entry which is preliminary data.</text>
</comment>
<dbReference type="EMBL" id="VSSQ01044731">
    <property type="protein sequence ID" value="MPM98586.1"/>
    <property type="molecule type" value="Genomic_DNA"/>
</dbReference>
<evidence type="ECO:0000313" key="1">
    <source>
        <dbReference type="EMBL" id="MPM98586.1"/>
    </source>
</evidence>
<gene>
    <name evidence="1" type="ORF">SDC9_145774</name>
</gene>
<name>A0A645EAC9_9ZZZZ</name>
<organism evidence="1">
    <name type="scientific">bioreactor metagenome</name>
    <dbReference type="NCBI Taxonomy" id="1076179"/>
    <lineage>
        <taxon>unclassified sequences</taxon>
        <taxon>metagenomes</taxon>
        <taxon>ecological metagenomes</taxon>
    </lineage>
</organism>
<sequence>MPRGHVLFSDRKQRQHSAQNALCHRRRKRAELVPGYRNAAVFALGAFDYARGELIQVLVLLAQYSGRAVYAVGGGGIYFAKDWHDPVPYFVSSYLKVAVCLVLDVRHSPGFEIRFYLAARRIEQGAYEYPAYGRYSRKPLHAGAAYEIHKHRLGVVLGIVGRRYTDRAKLYGGFFEIGVAQVPRRLLYRPAVLLRGCAHVAVPAAEFYIVLFTPFADEGLVAVRVFAAEVMVEVRGGDGETALLGQLAKPRQHTHRISSAGHGAQHQAALGQHAIAFKKF</sequence>
<accession>A0A645EAC9</accession>
<protein>
    <submittedName>
        <fullName evidence="1">Uncharacterized protein</fullName>
    </submittedName>
</protein>
<dbReference type="AlphaFoldDB" id="A0A645EAC9"/>
<proteinExistence type="predicted"/>